<proteinExistence type="predicted"/>
<feature type="signal peptide" evidence="2">
    <location>
        <begin position="1"/>
        <end position="24"/>
    </location>
</feature>
<feature type="non-terminal residue" evidence="3">
    <location>
        <position position="1"/>
    </location>
</feature>
<evidence type="ECO:0000313" key="3">
    <source>
        <dbReference type="EMBL" id="TVU38990.1"/>
    </source>
</evidence>
<evidence type="ECO:0000256" key="2">
    <source>
        <dbReference type="SAM" id="SignalP"/>
    </source>
</evidence>
<dbReference type="Gramene" id="TVU38990">
    <property type="protein sequence ID" value="TVU38990"/>
    <property type="gene ID" value="EJB05_12388"/>
</dbReference>
<keyword evidence="4" id="KW-1185">Reference proteome</keyword>
<keyword evidence="2" id="KW-0732">Signal</keyword>
<comment type="caution">
    <text evidence="3">The sequence shown here is derived from an EMBL/GenBank/DDBJ whole genome shotgun (WGS) entry which is preliminary data.</text>
</comment>
<dbReference type="AlphaFoldDB" id="A0A5J9VV94"/>
<evidence type="ECO:0000313" key="4">
    <source>
        <dbReference type="Proteomes" id="UP000324897"/>
    </source>
</evidence>
<feature type="compositionally biased region" description="Low complexity" evidence="1">
    <location>
        <begin position="175"/>
        <end position="189"/>
    </location>
</feature>
<reference evidence="3 4" key="1">
    <citation type="journal article" date="2019" name="Sci. Rep.">
        <title>A high-quality genome of Eragrostis curvula grass provides insights into Poaceae evolution and supports new strategies to enhance forage quality.</title>
        <authorList>
            <person name="Carballo J."/>
            <person name="Santos B.A.C.M."/>
            <person name="Zappacosta D."/>
            <person name="Garbus I."/>
            <person name="Selva J.P."/>
            <person name="Gallo C.A."/>
            <person name="Diaz A."/>
            <person name="Albertini E."/>
            <person name="Caccamo M."/>
            <person name="Echenique V."/>
        </authorList>
    </citation>
    <scope>NUCLEOTIDE SEQUENCE [LARGE SCALE GENOMIC DNA]</scope>
    <source>
        <strain evidence="4">cv. Victoria</strain>
        <tissue evidence="3">Leaf</tissue>
    </source>
</reference>
<evidence type="ECO:0000256" key="1">
    <source>
        <dbReference type="SAM" id="MobiDB-lite"/>
    </source>
</evidence>
<feature type="region of interest" description="Disordered" evidence="1">
    <location>
        <begin position="175"/>
        <end position="199"/>
    </location>
</feature>
<dbReference type="EMBL" id="RWGY01000007">
    <property type="protein sequence ID" value="TVU38990.1"/>
    <property type="molecule type" value="Genomic_DNA"/>
</dbReference>
<protein>
    <recommendedName>
        <fullName evidence="5">Secreted protein</fullName>
    </recommendedName>
</protein>
<dbReference type="Proteomes" id="UP000324897">
    <property type="component" value="Chromosome 4"/>
</dbReference>
<name>A0A5J9VV94_9POAL</name>
<organism evidence="3 4">
    <name type="scientific">Eragrostis curvula</name>
    <name type="common">weeping love grass</name>
    <dbReference type="NCBI Taxonomy" id="38414"/>
    <lineage>
        <taxon>Eukaryota</taxon>
        <taxon>Viridiplantae</taxon>
        <taxon>Streptophyta</taxon>
        <taxon>Embryophyta</taxon>
        <taxon>Tracheophyta</taxon>
        <taxon>Spermatophyta</taxon>
        <taxon>Magnoliopsida</taxon>
        <taxon>Liliopsida</taxon>
        <taxon>Poales</taxon>
        <taxon>Poaceae</taxon>
        <taxon>PACMAD clade</taxon>
        <taxon>Chloridoideae</taxon>
        <taxon>Eragrostideae</taxon>
        <taxon>Eragrostidinae</taxon>
        <taxon>Eragrostis</taxon>
    </lineage>
</organism>
<feature type="chain" id="PRO_5023852085" description="Secreted protein" evidence="2">
    <location>
        <begin position="25"/>
        <end position="199"/>
    </location>
</feature>
<accession>A0A5J9VV94</accession>
<evidence type="ECO:0008006" key="5">
    <source>
        <dbReference type="Google" id="ProtNLM"/>
    </source>
</evidence>
<sequence>MKAALRAVFCMTPLLSASITGTDAGVDEDQPRRCTRCPAGMSLFSLSLVSNEGVAGSSIDLAHALVAGRAAMHSFKDVIKIIYQWQTIPSLFRSRASTTGSFSAAFPMTVMSHRTAKPSSRKKPGDCSSCSLVMNCGNPPVIVFLLKMNVLLLECAGHSAPHAPGWRTRENLTSTWMSPATTAPASSSTRYSEMKPPCR</sequence>
<gene>
    <name evidence="3" type="ORF">EJB05_12388</name>
</gene>